<feature type="region of interest" description="Disordered" evidence="1">
    <location>
        <begin position="1"/>
        <end position="55"/>
    </location>
</feature>
<keyword evidence="3" id="KW-1185">Reference proteome</keyword>
<dbReference type="Proteomes" id="UP000836404">
    <property type="component" value="Unassembled WGS sequence"/>
</dbReference>
<dbReference type="AlphaFoldDB" id="A0A9N8LYC5"/>
<organism evidence="2 3">
    <name type="scientific">Tilletia laevis</name>
    <dbReference type="NCBI Taxonomy" id="157183"/>
    <lineage>
        <taxon>Eukaryota</taxon>
        <taxon>Fungi</taxon>
        <taxon>Dikarya</taxon>
        <taxon>Basidiomycota</taxon>
        <taxon>Ustilaginomycotina</taxon>
        <taxon>Exobasidiomycetes</taxon>
        <taxon>Tilletiales</taxon>
        <taxon>Tilletiaceae</taxon>
        <taxon>Tilletia</taxon>
    </lineage>
</organism>
<evidence type="ECO:0000313" key="3">
    <source>
        <dbReference type="Proteomes" id="UP000836404"/>
    </source>
</evidence>
<gene>
    <name evidence="2" type="ORF">JKILLFL_G1888</name>
</gene>
<evidence type="ECO:0000313" key="2">
    <source>
        <dbReference type="EMBL" id="CAD6946034.1"/>
    </source>
</evidence>
<sequence length="55" mass="5564">MAAGSAEPRGIEQQPNSSPPVQRRSPSSSGSGTSAHSRTPLLPREDPGLAAGPEV</sequence>
<comment type="caution">
    <text evidence="2">The sequence shown here is derived from an EMBL/GenBank/DDBJ whole genome shotgun (WGS) entry which is preliminary data.</text>
</comment>
<feature type="non-terminal residue" evidence="2">
    <location>
        <position position="1"/>
    </location>
</feature>
<accession>A0A9N8LYC5</accession>
<protein>
    <submittedName>
        <fullName evidence="2">Uncharacterized protein</fullName>
    </submittedName>
</protein>
<proteinExistence type="predicted"/>
<feature type="compositionally biased region" description="Low complexity" evidence="1">
    <location>
        <begin position="19"/>
        <end position="38"/>
    </location>
</feature>
<reference evidence="2 3" key="1">
    <citation type="submission" date="2020-10" db="EMBL/GenBank/DDBJ databases">
        <authorList>
            <person name="Sedaghatjoo S."/>
        </authorList>
    </citation>
    <scope>NUCLEOTIDE SEQUENCE [LARGE SCALE GENOMIC DNA]</scope>
    <source>
        <strain evidence="2 3">LLFL</strain>
    </source>
</reference>
<dbReference type="EMBL" id="CAJHJF010004865">
    <property type="protein sequence ID" value="CAD6946034.1"/>
    <property type="molecule type" value="Genomic_DNA"/>
</dbReference>
<evidence type="ECO:0000256" key="1">
    <source>
        <dbReference type="SAM" id="MobiDB-lite"/>
    </source>
</evidence>
<name>A0A9N8LYC5_9BASI</name>